<dbReference type="InterPro" id="IPR050250">
    <property type="entry name" value="Macrolide_Exporter_MacB"/>
</dbReference>
<dbReference type="RefSeq" id="WP_105015891.1">
    <property type="nucleotide sequence ID" value="NZ_MSCN01000001.1"/>
</dbReference>
<feature type="transmembrane region" description="Helical" evidence="6">
    <location>
        <begin position="378"/>
        <end position="401"/>
    </location>
</feature>
<dbReference type="InterPro" id="IPR003838">
    <property type="entry name" value="ABC3_permease_C"/>
</dbReference>
<comment type="subcellular location">
    <subcellularLocation>
        <location evidence="1">Cell membrane</location>
        <topology evidence="1">Multi-pass membrane protein</topology>
    </subcellularLocation>
</comment>
<feature type="domain" description="ABC3 transporter permease C-terminal" evidence="7">
    <location>
        <begin position="679"/>
        <end position="790"/>
    </location>
</feature>
<dbReference type="Pfam" id="PF12704">
    <property type="entry name" value="MacB_PCD"/>
    <property type="match status" value="2"/>
</dbReference>
<evidence type="ECO:0000259" key="7">
    <source>
        <dbReference type="Pfam" id="PF02687"/>
    </source>
</evidence>
<evidence type="ECO:0000313" key="10">
    <source>
        <dbReference type="Proteomes" id="UP000238882"/>
    </source>
</evidence>
<organism evidence="9 10">
    <name type="scientific">Polaribacter porphyrae</name>
    <dbReference type="NCBI Taxonomy" id="1137780"/>
    <lineage>
        <taxon>Bacteria</taxon>
        <taxon>Pseudomonadati</taxon>
        <taxon>Bacteroidota</taxon>
        <taxon>Flavobacteriia</taxon>
        <taxon>Flavobacteriales</taxon>
        <taxon>Flavobacteriaceae</taxon>
    </lineage>
</organism>
<keyword evidence="5 6" id="KW-0472">Membrane</keyword>
<feature type="transmembrane region" description="Helical" evidence="6">
    <location>
        <begin position="727"/>
        <end position="747"/>
    </location>
</feature>
<keyword evidence="4 6" id="KW-1133">Transmembrane helix</keyword>
<evidence type="ECO:0000313" key="9">
    <source>
        <dbReference type="EMBL" id="PQJ79292.1"/>
    </source>
</evidence>
<sequence>MINRHFKIGLRNITKNKGFFALNAGGLVIGLTAVLLITLWVQSELNFNKSLTNYNKIASVMQTQYRANDDIRTYTGQPMQLAPVLRKNFGNHLKYIATSTRSQNFTISYNGDMQKVKGRFSEPDLAHLLDLKMVAGNRKSLEDISSILISESAAKDIFGIEDAIGKSLKINSGLDVKVTGVYKDLPNNSSFEGLNFIAPWELLKKNAGYDKRLGWGNYWFQVFTQLSDESNLASTSNLIKNVFNENYINKNPNRDYQLFLQPISKWHLYSEFENGVNVGGRISYVKIFGVIGIFILLLACINFMNLSTAYALKRGKEVGVRKTLGSSRLQLIYQFFSESFIIIIFSFALALLLTYLLLPKFNLLTLKEMEMPFSSSSFWMICGVLILITAVLSSFYPSIYLSAFKPVKVLKGLVSGSKNEVRIRKSLIVVQFAISSILIIGTLTVITQINHAKDRPLGFDKELLVSVPINTSKVRNSFDVIKNELLASNNISEVTASDVKITAAYTTNGGSFEWKGKDPKLNAEFWTIRATEGFGKMINWKVLQGRDFSKKFPSDTLAFLMNETAVKYTGLENPVGEYIRWGNNGNYKVIGVVKDMVTRSPFDEITPSLFILHKGDFLSYVNVKIAADNPNAIEGAIDDLKATFQKYDPKNIFTYSFMDDEFERKFNSTSRVASLVSWFSLVAIFISCLGILGLSTYTALQRKKEIGIRKVLGATIYTIWELLSKQFIILVVISLLIALPIGYYFSSKWLLDYSYRIEINFWMFALVTFIILGITLLTVSYQAIKSAISNPVDALRTE</sequence>
<evidence type="ECO:0000256" key="2">
    <source>
        <dbReference type="ARBA" id="ARBA00022475"/>
    </source>
</evidence>
<gene>
    <name evidence="9" type="ORF">BTO18_08955</name>
</gene>
<evidence type="ECO:0000256" key="1">
    <source>
        <dbReference type="ARBA" id="ARBA00004651"/>
    </source>
</evidence>
<evidence type="ECO:0008006" key="11">
    <source>
        <dbReference type="Google" id="ProtNLM"/>
    </source>
</evidence>
<keyword evidence="2" id="KW-1003">Cell membrane</keyword>
<feature type="domain" description="MacB-like periplasmic core" evidence="8">
    <location>
        <begin position="483"/>
        <end position="640"/>
    </location>
</feature>
<name>A0A2S7WPP4_9FLAO</name>
<dbReference type="Proteomes" id="UP000238882">
    <property type="component" value="Unassembled WGS sequence"/>
</dbReference>
<dbReference type="AlphaFoldDB" id="A0A2S7WPP4"/>
<evidence type="ECO:0000256" key="3">
    <source>
        <dbReference type="ARBA" id="ARBA00022692"/>
    </source>
</evidence>
<evidence type="ECO:0000259" key="8">
    <source>
        <dbReference type="Pfam" id="PF12704"/>
    </source>
</evidence>
<keyword evidence="10" id="KW-1185">Reference proteome</keyword>
<comment type="caution">
    <text evidence="9">The sequence shown here is derived from an EMBL/GenBank/DDBJ whole genome shotgun (WGS) entry which is preliminary data.</text>
</comment>
<dbReference type="EMBL" id="MSCN01000001">
    <property type="protein sequence ID" value="PQJ79292.1"/>
    <property type="molecule type" value="Genomic_DNA"/>
</dbReference>
<dbReference type="PANTHER" id="PTHR30572">
    <property type="entry name" value="MEMBRANE COMPONENT OF TRANSPORTER-RELATED"/>
    <property type="match status" value="1"/>
</dbReference>
<evidence type="ECO:0000256" key="6">
    <source>
        <dbReference type="SAM" id="Phobius"/>
    </source>
</evidence>
<protein>
    <recommendedName>
        <fullName evidence="11">ABC transporter permease</fullName>
    </recommendedName>
</protein>
<dbReference type="GO" id="GO:0005886">
    <property type="term" value="C:plasma membrane"/>
    <property type="evidence" value="ECO:0007669"/>
    <property type="project" value="UniProtKB-SubCell"/>
</dbReference>
<accession>A0A2S7WPP4</accession>
<proteinExistence type="predicted"/>
<feature type="transmembrane region" description="Helical" evidence="6">
    <location>
        <begin position="427"/>
        <end position="446"/>
    </location>
</feature>
<feature type="transmembrane region" description="Helical" evidence="6">
    <location>
        <begin position="332"/>
        <end position="358"/>
    </location>
</feature>
<feature type="transmembrane region" description="Helical" evidence="6">
    <location>
        <begin position="759"/>
        <end position="779"/>
    </location>
</feature>
<evidence type="ECO:0000256" key="5">
    <source>
        <dbReference type="ARBA" id="ARBA00023136"/>
    </source>
</evidence>
<evidence type="ECO:0000256" key="4">
    <source>
        <dbReference type="ARBA" id="ARBA00022989"/>
    </source>
</evidence>
<reference evidence="9 10" key="1">
    <citation type="submission" date="2016-12" db="EMBL/GenBank/DDBJ databases">
        <title>Trade-off between light-utilization and light-protection in marine flavobacteria.</title>
        <authorList>
            <person name="Kumagai Y."/>
            <person name="Yoshizawa S."/>
            <person name="Kogure K."/>
            <person name="Iwasaki W."/>
        </authorList>
    </citation>
    <scope>NUCLEOTIDE SEQUENCE [LARGE SCALE GENOMIC DNA]</scope>
    <source>
        <strain evidence="9 10">NBRC 108759</strain>
    </source>
</reference>
<dbReference type="GO" id="GO:0022857">
    <property type="term" value="F:transmembrane transporter activity"/>
    <property type="evidence" value="ECO:0007669"/>
    <property type="project" value="TreeGrafter"/>
</dbReference>
<feature type="transmembrane region" description="Helical" evidence="6">
    <location>
        <begin position="675"/>
        <end position="700"/>
    </location>
</feature>
<feature type="domain" description="MacB-like periplasmic core" evidence="8">
    <location>
        <begin position="21"/>
        <end position="241"/>
    </location>
</feature>
<keyword evidence="3 6" id="KW-0812">Transmembrane</keyword>
<feature type="domain" description="ABC3 transporter permease C-terminal" evidence="7">
    <location>
        <begin position="290"/>
        <end position="403"/>
    </location>
</feature>
<dbReference type="Pfam" id="PF02687">
    <property type="entry name" value="FtsX"/>
    <property type="match status" value="2"/>
</dbReference>
<dbReference type="InterPro" id="IPR025857">
    <property type="entry name" value="MacB_PCD"/>
</dbReference>
<feature type="transmembrane region" description="Helical" evidence="6">
    <location>
        <begin position="287"/>
        <end position="312"/>
    </location>
</feature>
<feature type="transmembrane region" description="Helical" evidence="6">
    <location>
        <begin position="20"/>
        <end position="41"/>
    </location>
</feature>
<dbReference type="PANTHER" id="PTHR30572:SF18">
    <property type="entry name" value="ABC-TYPE MACROLIDE FAMILY EXPORT SYSTEM PERMEASE COMPONENT 2"/>
    <property type="match status" value="1"/>
</dbReference>
<dbReference type="OrthoDB" id="5933722at2"/>